<evidence type="ECO:0000313" key="1">
    <source>
        <dbReference type="EMBL" id="CAF0793073.1"/>
    </source>
</evidence>
<reference evidence="1" key="1">
    <citation type="submission" date="2021-02" db="EMBL/GenBank/DDBJ databases">
        <authorList>
            <person name="Nowell W R."/>
        </authorList>
    </citation>
    <scope>NUCLEOTIDE SEQUENCE</scope>
</reference>
<comment type="caution">
    <text evidence="1">The sequence shown here is derived from an EMBL/GenBank/DDBJ whole genome shotgun (WGS) entry which is preliminary data.</text>
</comment>
<gene>
    <name evidence="1" type="ORF">EDS130_LOCUS4445</name>
</gene>
<dbReference type="AlphaFoldDB" id="A0A813S739"/>
<dbReference type="Proteomes" id="UP000663852">
    <property type="component" value="Unassembled WGS sequence"/>
</dbReference>
<name>A0A813S739_ADIRI</name>
<protein>
    <submittedName>
        <fullName evidence="1">Uncharacterized protein</fullName>
    </submittedName>
</protein>
<dbReference type="OrthoDB" id="10036146at2759"/>
<dbReference type="EMBL" id="CAJNOJ010000012">
    <property type="protein sequence ID" value="CAF0793073.1"/>
    <property type="molecule type" value="Genomic_DNA"/>
</dbReference>
<sequence>MLFLTNTRENLSAKSTEIMATTIRAADHMPMFVINICSSEDYSTSDELIKNPPTASVLTRSLSLPNHGQAYKDLCGTIHYSSSNSYKSSITRSHSYPNNYLLHEKSLGLQSSTSVINCGMGLLDPYNGTQSPGGSSSRYSLYGSFFDLSESGYHPSLMKTDNKLLTIDGKPLFIVDNPPRLSMNTYQDKCKDWLTHLDSM</sequence>
<accession>A0A813S739</accession>
<evidence type="ECO:0000313" key="2">
    <source>
        <dbReference type="Proteomes" id="UP000663852"/>
    </source>
</evidence>
<organism evidence="1 2">
    <name type="scientific">Adineta ricciae</name>
    <name type="common">Rotifer</name>
    <dbReference type="NCBI Taxonomy" id="249248"/>
    <lineage>
        <taxon>Eukaryota</taxon>
        <taxon>Metazoa</taxon>
        <taxon>Spiralia</taxon>
        <taxon>Gnathifera</taxon>
        <taxon>Rotifera</taxon>
        <taxon>Eurotatoria</taxon>
        <taxon>Bdelloidea</taxon>
        <taxon>Adinetida</taxon>
        <taxon>Adinetidae</taxon>
        <taxon>Adineta</taxon>
    </lineage>
</organism>
<proteinExistence type="predicted"/>